<dbReference type="EMBL" id="CM039431">
    <property type="protein sequence ID" value="KAI4337751.1"/>
    <property type="molecule type" value="Genomic_DNA"/>
</dbReference>
<comment type="caution">
    <text evidence="1">The sequence shown here is derived from an EMBL/GenBank/DDBJ whole genome shotgun (WGS) entry which is preliminary data.</text>
</comment>
<evidence type="ECO:0000313" key="1">
    <source>
        <dbReference type="EMBL" id="KAI4337751.1"/>
    </source>
</evidence>
<evidence type="ECO:0000313" key="2">
    <source>
        <dbReference type="Proteomes" id="UP000828941"/>
    </source>
</evidence>
<name>A0ACB9NP24_BAUVA</name>
<dbReference type="Proteomes" id="UP000828941">
    <property type="component" value="Chromosome 6"/>
</dbReference>
<gene>
    <name evidence="1" type="ORF">L6164_016128</name>
</gene>
<sequence>MESEDASKMTLFRGTVSSASAPDNGPWRGSSWRMLQVTWPKSEVLQNAERVNPWQVEHVPLTKNFTDSYGSEVVRQEAEYSLDVAVSNM</sequence>
<reference evidence="1 2" key="1">
    <citation type="journal article" date="2022" name="DNA Res.">
        <title>Chromosomal-level genome assembly of the orchid tree Bauhinia variegata (Leguminosae; Cercidoideae) supports the allotetraploid origin hypothesis of Bauhinia.</title>
        <authorList>
            <person name="Zhong Y."/>
            <person name="Chen Y."/>
            <person name="Zheng D."/>
            <person name="Pang J."/>
            <person name="Liu Y."/>
            <person name="Luo S."/>
            <person name="Meng S."/>
            <person name="Qian L."/>
            <person name="Wei D."/>
            <person name="Dai S."/>
            <person name="Zhou R."/>
        </authorList>
    </citation>
    <scope>NUCLEOTIDE SEQUENCE [LARGE SCALE GENOMIC DNA]</scope>
    <source>
        <strain evidence="1">BV-YZ2020</strain>
    </source>
</reference>
<keyword evidence="2" id="KW-1185">Reference proteome</keyword>
<protein>
    <submittedName>
        <fullName evidence="1">Uncharacterized protein</fullName>
    </submittedName>
</protein>
<accession>A0ACB9NP24</accession>
<organism evidence="1 2">
    <name type="scientific">Bauhinia variegata</name>
    <name type="common">Purple orchid tree</name>
    <name type="synonym">Phanera variegata</name>
    <dbReference type="NCBI Taxonomy" id="167791"/>
    <lineage>
        <taxon>Eukaryota</taxon>
        <taxon>Viridiplantae</taxon>
        <taxon>Streptophyta</taxon>
        <taxon>Embryophyta</taxon>
        <taxon>Tracheophyta</taxon>
        <taxon>Spermatophyta</taxon>
        <taxon>Magnoliopsida</taxon>
        <taxon>eudicotyledons</taxon>
        <taxon>Gunneridae</taxon>
        <taxon>Pentapetalae</taxon>
        <taxon>rosids</taxon>
        <taxon>fabids</taxon>
        <taxon>Fabales</taxon>
        <taxon>Fabaceae</taxon>
        <taxon>Cercidoideae</taxon>
        <taxon>Cercideae</taxon>
        <taxon>Bauhiniinae</taxon>
        <taxon>Bauhinia</taxon>
    </lineage>
</organism>
<proteinExistence type="predicted"/>